<dbReference type="EMBL" id="JACHFM010000005">
    <property type="protein sequence ID" value="MBB5224224.1"/>
    <property type="molecule type" value="Genomic_DNA"/>
</dbReference>
<dbReference type="Pfam" id="PF18906">
    <property type="entry name" value="Phage_tube_2"/>
    <property type="match status" value="1"/>
</dbReference>
<protein>
    <submittedName>
        <fullName evidence="2">Uncharacterized protein</fullName>
    </submittedName>
</protein>
<reference evidence="2 3" key="1">
    <citation type="submission" date="2020-08" db="EMBL/GenBank/DDBJ databases">
        <title>Genomic Encyclopedia of Type Strains, Phase IV (KMG-IV): sequencing the most valuable type-strain genomes for metagenomic binning, comparative biology and taxonomic classification.</title>
        <authorList>
            <person name="Goeker M."/>
        </authorList>
    </citation>
    <scope>NUCLEOTIDE SEQUENCE [LARGE SCALE GENOMIC DNA]</scope>
    <source>
        <strain evidence="2 3">DSM 101730</strain>
    </source>
</reference>
<sequence length="455" mass="49225">MARAQGARALMALAFETTYGTPPASGFTRMPFASTSLGAEQPLLNSELLGYGRDPLAPIKDAVTADGDVVVPLDAEAFGFWLKAALGTPTTTGVEAPYSHEFQSGSWTLPSMSIETGMPEVPRYAMYSGCVLDQITWQMQRSGLLTATARLVAQGETVGTTTSAGTPAALDLKRFGHFNGAITRNGSPLGNVVSAEINPLGRPHRRGGPVHRRADRPDRGAFRRPDAGDAGDQRRGLRDGVRLRPAVRRELHLHRACRLPAAPAHRDFRAAGRAGDVQLAGRPRQRGRPDVHGNPDQRHRGVLRMLTLDLTNAPRWHDLASGVRVQLRPLTIAMMVATRSDPAVEAVPEEASDEERAVAFAKALARRAVLAWDGIGDADGNPIDPSPEAIDALLDVWPIFEAFQLTYVSKGLLLEQEKTPPRSRRMVLRRGRAILRSLRANLPRLPGAAEPPLDG</sequence>
<feature type="region of interest" description="Disordered" evidence="1">
    <location>
        <begin position="199"/>
        <end position="241"/>
    </location>
</feature>
<evidence type="ECO:0000313" key="2">
    <source>
        <dbReference type="EMBL" id="MBB5224224.1"/>
    </source>
</evidence>
<evidence type="ECO:0000313" key="3">
    <source>
        <dbReference type="Proteomes" id="UP000549457"/>
    </source>
</evidence>
<dbReference type="AlphaFoldDB" id="A0A840SSS4"/>
<organism evidence="2 3">
    <name type="scientific">Amaricoccus macauensis</name>
    <dbReference type="NCBI Taxonomy" id="57001"/>
    <lineage>
        <taxon>Bacteria</taxon>
        <taxon>Pseudomonadati</taxon>
        <taxon>Pseudomonadota</taxon>
        <taxon>Alphaproteobacteria</taxon>
        <taxon>Rhodobacterales</taxon>
        <taxon>Paracoccaceae</taxon>
        <taxon>Amaricoccus</taxon>
    </lineage>
</organism>
<gene>
    <name evidence="2" type="ORF">HNP73_004185</name>
</gene>
<comment type="caution">
    <text evidence="2">The sequence shown here is derived from an EMBL/GenBank/DDBJ whole genome shotgun (WGS) entry which is preliminary data.</text>
</comment>
<evidence type="ECO:0000256" key="1">
    <source>
        <dbReference type="SAM" id="MobiDB-lite"/>
    </source>
</evidence>
<feature type="compositionally biased region" description="Basic and acidic residues" evidence="1">
    <location>
        <begin position="215"/>
        <end position="241"/>
    </location>
</feature>
<feature type="compositionally biased region" description="Basic residues" evidence="1">
    <location>
        <begin position="202"/>
        <end position="214"/>
    </location>
</feature>
<feature type="compositionally biased region" description="Basic and acidic residues" evidence="1">
    <location>
        <begin position="287"/>
        <end position="297"/>
    </location>
</feature>
<feature type="region of interest" description="Disordered" evidence="1">
    <location>
        <begin position="272"/>
        <end position="297"/>
    </location>
</feature>
<accession>A0A840SSS4</accession>
<dbReference type="InterPro" id="IPR044000">
    <property type="entry name" value="Phage_tube_2"/>
</dbReference>
<dbReference type="Proteomes" id="UP000549457">
    <property type="component" value="Unassembled WGS sequence"/>
</dbReference>
<proteinExistence type="predicted"/>
<keyword evidence="3" id="KW-1185">Reference proteome</keyword>
<name>A0A840SSS4_9RHOB</name>